<organism evidence="2 3">
    <name type="scientific">Cuscuta campestris</name>
    <dbReference type="NCBI Taxonomy" id="132261"/>
    <lineage>
        <taxon>Eukaryota</taxon>
        <taxon>Viridiplantae</taxon>
        <taxon>Streptophyta</taxon>
        <taxon>Embryophyta</taxon>
        <taxon>Tracheophyta</taxon>
        <taxon>Spermatophyta</taxon>
        <taxon>Magnoliopsida</taxon>
        <taxon>eudicotyledons</taxon>
        <taxon>Gunneridae</taxon>
        <taxon>Pentapetalae</taxon>
        <taxon>asterids</taxon>
        <taxon>lamiids</taxon>
        <taxon>Solanales</taxon>
        <taxon>Convolvulaceae</taxon>
        <taxon>Cuscuteae</taxon>
        <taxon>Cuscuta</taxon>
        <taxon>Cuscuta subgen. Grammica</taxon>
        <taxon>Cuscuta sect. Cleistogrammica</taxon>
    </lineage>
</organism>
<accession>A0A484KF81</accession>
<name>A0A484KF81_9ASTE</name>
<evidence type="ECO:0000256" key="1">
    <source>
        <dbReference type="SAM" id="MobiDB-lite"/>
    </source>
</evidence>
<sequence length="81" mass="8993">MQFHYCNTAQTNGSRKPTVQPAPKINKNEAVSKARLKQAVLLVGAVIPKAQTRHKVTSSLPNKTTQPTYVKGSNPYLMQMR</sequence>
<feature type="compositionally biased region" description="Polar residues" evidence="1">
    <location>
        <begin position="1"/>
        <end position="17"/>
    </location>
</feature>
<feature type="compositionally biased region" description="Polar residues" evidence="1">
    <location>
        <begin position="57"/>
        <end position="68"/>
    </location>
</feature>
<evidence type="ECO:0000313" key="3">
    <source>
        <dbReference type="Proteomes" id="UP000595140"/>
    </source>
</evidence>
<feature type="region of interest" description="Disordered" evidence="1">
    <location>
        <begin position="53"/>
        <end position="81"/>
    </location>
</feature>
<dbReference type="Proteomes" id="UP000595140">
    <property type="component" value="Unassembled WGS sequence"/>
</dbReference>
<dbReference type="EMBL" id="OOIL02000368">
    <property type="protein sequence ID" value="VFQ64030.1"/>
    <property type="molecule type" value="Genomic_DNA"/>
</dbReference>
<protein>
    <submittedName>
        <fullName evidence="2">Uncharacterized protein</fullName>
    </submittedName>
</protein>
<proteinExistence type="predicted"/>
<dbReference type="AlphaFoldDB" id="A0A484KF81"/>
<evidence type="ECO:0000313" key="2">
    <source>
        <dbReference type="EMBL" id="VFQ64030.1"/>
    </source>
</evidence>
<feature type="region of interest" description="Disordered" evidence="1">
    <location>
        <begin position="1"/>
        <end position="22"/>
    </location>
</feature>
<keyword evidence="3" id="KW-1185">Reference proteome</keyword>
<gene>
    <name evidence="2" type="ORF">CCAM_LOCUS5806</name>
</gene>
<reference evidence="2 3" key="1">
    <citation type="submission" date="2018-04" db="EMBL/GenBank/DDBJ databases">
        <authorList>
            <person name="Vogel A."/>
        </authorList>
    </citation>
    <scope>NUCLEOTIDE SEQUENCE [LARGE SCALE GENOMIC DNA]</scope>
</reference>